<dbReference type="Proteomes" id="UP000239494">
    <property type="component" value="Unassembled WGS sequence"/>
</dbReference>
<feature type="transmembrane region" description="Helical" evidence="1">
    <location>
        <begin position="256"/>
        <end position="277"/>
    </location>
</feature>
<feature type="transmembrane region" description="Helical" evidence="1">
    <location>
        <begin position="159"/>
        <end position="177"/>
    </location>
</feature>
<feature type="transmembrane region" description="Helical" evidence="1">
    <location>
        <begin position="365"/>
        <end position="386"/>
    </location>
</feature>
<feature type="transmembrane region" description="Helical" evidence="1">
    <location>
        <begin position="398"/>
        <end position="421"/>
    </location>
</feature>
<organism evidence="2 3">
    <name type="scientific">Umezawaea tangerina</name>
    <dbReference type="NCBI Taxonomy" id="84725"/>
    <lineage>
        <taxon>Bacteria</taxon>
        <taxon>Bacillati</taxon>
        <taxon>Actinomycetota</taxon>
        <taxon>Actinomycetes</taxon>
        <taxon>Pseudonocardiales</taxon>
        <taxon>Pseudonocardiaceae</taxon>
        <taxon>Umezawaea</taxon>
    </lineage>
</organism>
<evidence type="ECO:0000313" key="3">
    <source>
        <dbReference type="Proteomes" id="UP000239494"/>
    </source>
</evidence>
<feature type="transmembrane region" description="Helical" evidence="1">
    <location>
        <begin position="298"/>
        <end position="319"/>
    </location>
</feature>
<keyword evidence="1" id="KW-1133">Transmembrane helix</keyword>
<feature type="transmembrane region" description="Helical" evidence="1">
    <location>
        <begin position="532"/>
        <end position="551"/>
    </location>
</feature>
<feature type="transmembrane region" description="Helical" evidence="1">
    <location>
        <begin position="116"/>
        <end position="138"/>
    </location>
</feature>
<dbReference type="EMBL" id="PVTF01000003">
    <property type="protein sequence ID" value="PRY43663.1"/>
    <property type="molecule type" value="Genomic_DNA"/>
</dbReference>
<evidence type="ECO:0000313" key="2">
    <source>
        <dbReference type="EMBL" id="PRY43663.1"/>
    </source>
</evidence>
<gene>
    <name evidence="2" type="ORF">CLV43_103410</name>
</gene>
<name>A0A2T0TDB3_9PSEU</name>
<keyword evidence="3" id="KW-1185">Reference proteome</keyword>
<feature type="transmembrane region" description="Helical" evidence="1">
    <location>
        <begin position="339"/>
        <end position="358"/>
    </location>
</feature>
<feature type="transmembrane region" description="Helical" evidence="1">
    <location>
        <begin position="474"/>
        <end position="494"/>
    </location>
</feature>
<feature type="transmembrane region" description="Helical" evidence="1">
    <location>
        <begin position="501"/>
        <end position="520"/>
    </location>
</feature>
<protein>
    <submittedName>
        <fullName evidence="2">Uncharacterized protein</fullName>
    </submittedName>
</protein>
<keyword evidence="1" id="KW-0812">Transmembrane</keyword>
<feature type="transmembrane region" description="Helical" evidence="1">
    <location>
        <begin position="229"/>
        <end position="250"/>
    </location>
</feature>
<accession>A0A2T0TDB3</accession>
<evidence type="ECO:0000256" key="1">
    <source>
        <dbReference type="SAM" id="Phobius"/>
    </source>
</evidence>
<feature type="transmembrane region" description="Helical" evidence="1">
    <location>
        <begin position="197"/>
        <end position="217"/>
    </location>
</feature>
<sequence length="554" mass="54420">MAGAEPASSTPARLRAAFGLAAVGALLAATAPLLGVVSGGTSPAYTAWPLLVLLALLPAVLAGAFLFRDHPAAAAGVLAATAFFAPGRLLVDLQILADTTYTTRPELFRPTSLTPLTPGVGLWLLVAGHVLVLAAGLLAAVGTDAGDVEDTDQASTRKFLGLVVVAGAVAAIGLFMAPITSSDPLVPTGGPFDAPALAMIGGLLLALAAPAAGVLAASNPAAENRRGGLLAIAAALAAIALPPFAAGLFADRLGVSIGSVLLLLAAAAHAVLARFLGRDTTPEDTAEPHAVELPGLRRLNVTAGVLGLVAAASALGGVLVPQLVVPDGLALPVGYGERLLWPALVVVAVLAAVLVANVGAVRPAFTVALAALPLAAGAALDSVYAATQVGSVKPGNGVWFTVLAVVLAIAAAVTAALAGALEREDVEPAKTQAPLPMVAFVLIGGLLALGGFALPVLRGPDFHAVGLLDFKVGSWGLLAGLLAVVAAAGLALLARPSRAGGLLLGAALVTAVRAVEYPLTSARVTGATPGPGLWLAVAGAIALLAGAAVSASRR</sequence>
<dbReference type="AlphaFoldDB" id="A0A2T0TDB3"/>
<keyword evidence="1" id="KW-0472">Membrane</keyword>
<feature type="transmembrane region" description="Helical" evidence="1">
    <location>
        <begin position="433"/>
        <end position="454"/>
    </location>
</feature>
<reference evidence="2 3" key="1">
    <citation type="submission" date="2018-03" db="EMBL/GenBank/DDBJ databases">
        <title>Genomic Encyclopedia of Archaeal and Bacterial Type Strains, Phase II (KMG-II): from individual species to whole genera.</title>
        <authorList>
            <person name="Goeker M."/>
        </authorList>
    </citation>
    <scope>NUCLEOTIDE SEQUENCE [LARGE SCALE GENOMIC DNA]</scope>
    <source>
        <strain evidence="2 3">DSM 44720</strain>
    </source>
</reference>
<proteinExistence type="predicted"/>
<feature type="transmembrane region" description="Helical" evidence="1">
    <location>
        <begin position="45"/>
        <end position="67"/>
    </location>
</feature>
<feature type="transmembrane region" description="Helical" evidence="1">
    <location>
        <begin position="74"/>
        <end position="96"/>
    </location>
</feature>
<comment type="caution">
    <text evidence="2">The sequence shown here is derived from an EMBL/GenBank/DDBJ whole genome shotgun (WGS) entry which is preliminary data.</text>
</comment>